<dbReference type="EC" id="3.6.4.12" evidence="6"/>
<proteinExistence type="inferred from homology"/>
<name>A0ABU0W2X4_9GAMM</name>
<dbReference type="Gene3D" id="3.40.50.300">
    <property type="entry name" value="P-loop containing nucleotide triphosphate hydrolases"/>
    <property type="match status" value="2"/>
</dbReference>
<dbReference type="SMART" id="SM00491">
    <property type="entry name" value="HELICc2"/>
    <property type="match status" value="1"/>
</dbReference>
<dbReference type="Proteomes" id="UP001239019">
    <property type="component" value="Unassembled WGS sequence"/>
</dbReference>
<keyword evidence="1" id="KW-0547">Nucleotide-binding</keyword>
<evidence type="ECO:0000256" key="1">
    <source>
        <dbReference type="ARBA" id="ARBA00022741"/>
    </source>
</evidence>
<dbReference type="RefSeq" id="WP_306726864.1">
    <property type="nucleotide sequence ID" value="NZ_JAVDDT010000001.1"/>
</dbReference>
<organism evidence="6 7">
    <name type="scientific">Natronospira bacteriovora</name>
    <dbReference type="NCBI Taxonomy" id="3069753"/>
    <lineage>
        <taxon>Bacteria</taxon>
        <taxon>Pseudomonadati</taxon>
        <taxon>Pseudomonadota</taxon>
        <taxon>Gammaproteobacteria</taxon>
        <taxon>Natronospirales</taxon>
        <taxon>Natronospiraceae</taxon>
        <taxon>Natronospira</taxon>
    </lineage>
</organism>
<keyword evidence="6" id="KW-0347">Helicase</keyword>
<dbReference type="InterPro" id="IPR014013">
    <property type="entry name" value="Helic_SF1/SF2_ATP-bd_DinG/Rad3"/>
</dbReference>
<comment type="similarity">
    <text evidence="4">Belongs to the helicase family. DinG subfamily.</text>
</comment>
<dbReference type="GO" id="GO:0016787">
    <property type="term" value="F:hydrolase activity"/>
    <property type="evidence" value="ECO:0007669"/>
    <property type="project" value="UniProtKB-KW"/>
</dbReference>
<evidence type="ECO:0000259" key="5">
    <source>
        <dbReference type="PROSITE" id="PS51193"/>
    </source>
</evidence>
<dbReference type="GO" id="GO:0003678">
    <property type="term" value="F:DNA helicase activity"/>
    <property type="evidence" value="ECO:0007669"/>
    <property type="project" value="UniProtKB-EC"/>
</dbReference>
<evidence type="ECO:0000313" key="7">
    <source>
        <dbReference type="Proteomes" id="UP001239019"/>
    </source>
</evidence>
<keyword evidence="3" id="KW-0067">ATP-binding</keyword>
<dbReference type="EMBL" id="JAVDDT010000001">
    <property type="protein sequence ID" value="MDQ2068371.1"/>
    <property type="molecule type" value="Genomic_DNA"/>
</dbReference>
<dbReference type="InterPro" id="IPR045028">
    <property type="entry name" value="DinG/Rad3-like"/>
</dbReference>
<keyword evidence="7" id="KW-1185">Reference proteome</keyword>
<evidence type="ECO:0000313" key="6">
    <source>
        <dbReference type="EMBL" id="MDQ2068371.1"/>
    </source>
</evidence>
<gene>
    <name evidence="6" type="ORF">RBH19_00600</name>
</gene>
<feature type="domain" description="Helicase ATP-binding" evidence="5">
    <location>
        <begin position="18"/>
        <end position="306"/>
    </location>
</feature>
<dbReference type="InterPro" id="IPR027417">
    <property type="entry name" value="P-loop_NTPase"/>
</dbReference>
<dbReference type="SUPFAM" id="SSF52540">
    <property type="entry name" value="P-loop containing nucleoside triphosphate hydrolases"/>
    <property type="match status" value="1"/>
</dbReference>
<evidence type="ECO:0000256" key="4">
    <source>
        <dbReference type="ARBA" id="ARBA00038058"/>
    </source>
</evidence>
<accession>A0ABU0W2X4</accession>
<dbReference type="PANTHER" id="PTHR11472:SF34">
    <property type="entry name" value="REGULATOR OF TELOMERE ELONGATION HELICASE 1"/>
    <property type="match status" value="1"/>
</dbReference>
<reference evidence="6 7" key="1">
    <citation type="submission" date="2023-08" db="EMBL/GenBank/DDBJ databases">
        <title>Whole-genome sequencing of halo(alkali)philic microorganisms from hypersaline lakes.</title>
        <authorList>
            <person name="Sorokin D.Y."/>
            <person name="Abbas B."/>
            <person name="Merkel A.Y."/>
        </authorList>
    </citation>
    <scope>NUCLEOTIDE SEQUENCE [LARGE SCALE GENOMIC DNA]</scope>
    <source>
        <strain evidence="6 7">AB-CW4</strain>
    </source>
</reference>
<comment type="caution">
    <text evidence="6">The sequence shown here is derived from an EMBL/GenBank/DDBJ whole genome shotgun (WGS) entry which is preliminary data.</text>
</comment>
<dbReference type="Pfam" id="PF13307">
    <property type="entry name" value="Helicase_C_2"/>
    <property type="match status" value="1"/>
</dbReference>
<protein>
    <submittedName>
        <fullName evidence="6">ATP-dependent DNA helicase</fullName>
        <ecNumber evidence="6">3.6.4.12</ecNumber>
    </submittedName>
</protein>
<dbReference type="InterPro" id="IPR006555">
    <property type="entry name" value="ATP-dep_Helicase_C"/>
</dbReference>
<dbReference type="PANTHER" id="PTHR11472">
    <property type="entry name" value="DNA REPAIR DEAD HELICASE RAD3/XP-D SUBFAMILY MEMBER"/>
    <property type="match status" value="1"/>
</dbReference>
<evidence type="ECO:0000256" key="2">
    <source>
        <dbReference type="ARBA" id="ARBA00022801"/>
    </source>
</evidence>
<keyword evidence="2 6" id="KW-0378">Hydrolase</keyword>
<dbReference type="PROSITE" id="PS51193">
    <property type="entry name" value="HELICASE_ATP_BIND_2"/>
    <property type="match status" value="1"/>
</dbReference>
<sequence>MAENSSQSLAGLLGADGPLAAHIPDFRVRAEQQTLADAVAAVLQKGGHLLAEAGTGVGKTFAYLAPALASRRRTIISTGTRHLQDQLFHRDLPLVMEALGQSGEQDQVALLKGRSNYLCLHRLEDARQRTDLGRKEHGQLKEVAIWSRKTNSGDLAEGPELAETSRLWPMVTSTGDNCLGQDCPRHGECFVLKARQEAMQRRVVVVNHHLMLADFALREDGFGELLPEADLVVVDEAHQLPEVASKHFGTGISARQIRDFASDTLAEAVKAGAAAGGFREVLDRLVPAVQAARLSLPEGEHRSRWNPADEAEAVEALTDLGGVLETVNGQLETLGGHSKGLDNCRRRGLKLRETLKLFIAEESEEALVRWLEVSDRGFVLHATPLSTADRLGDWIAGVPASWVFTSATLAVRGEVSHFRQRLGLSAAGELVVGSPFDYSRNAVLYHPDGLPAANAPDYTRALVEEVLPLVEAAPGGCFLLFTSHRALREAAGILAGRLDREVLVQGDGPRARLLEKFRADGRAVLLGTQSFWEGVDVKGEALSLVVIDKLPFQSPGDPVIEARIEAIKERGGSPFMEWQLPHAVITLKQGVGRLIRDTADRGVMVIGDPRLLQKGYGRIFIDSLPPMAKTRDRDKVCRFLESLGREGRDRVNEERDTA</sequence>
<evidence type="ECO:0000256" key="3">
    <source>
        <dbReference type="ARBA" id="ARBA00022840"/>
    </source>
</evidence>